<comment type="caution">
    <text evidence="2">The sequence shown here is derived from an EMBL/GenBank/DDBJ whole genome shotgun (WGS) entry which is preliminary data.</text>
</comment>
<dbReference type="PANTHER" id="PTHR13465">
    <property type="entry name" value="UPF0183 PROTEIN"/>
    <property type="match status" value="1"/>
</dbReference>
<comment type="similarity">
    <text evidence="1">Belongs to the PHAF1 family.</text>
</comment>
<keyword evidence="3" id="KW-1185">Reference proteome</keyword>
<dbReference type="STRING" id="188477.A0A3S1HZL5"/>
<dbReference type="InterPro" id="IPR039156">
    <property type="entry name" value="PHAF1/BROMI"/>
</dbReference>
<dbReference type="GO" id="GO:0043001">
    <property type="term" value="P:Golgi to plasma membrane protein transport"/>
    <property type="evidence" value="ECO:0007669"/>
    <property type="project" value="TreeGrafter"/>
</dbReference>
<evidence type="ECO:0000256" key="1">
    <source>
        <dbReference type="ARBA" id="ARBA00024339"/>
    </source>
</evidence>
<proteinExistence type="inferred from homology"/>
<dbReference type="Proteomes" id="UP000271974">
    <property type="component" value="Unassembled WGS sequence"/>
</dbReference>
<dbReference type="OrthoDB" id="411211at2759"/>
<sequence>MLDLEVTPERSLGNEQWEFVLGMPFYQAVNILKRQDSCIKGVQVWYSEANPLSLDLVLYLSQDGIKLIFDPVSQRLKIIEVNAMNKVKLKYCGVPFSTPQVKPTIEQVDQSFGATHPGDYIA</sequence>
<dbReference type="GO" id="GO:0005802">
    <property type="term" value="C:trans-Golgi network"/>
    <property type="evidence" value="ECO:0007669"/>
    <property type="project" value="TreeGrafter"/>
</dbReference>
<dbReference type="AlphaFoldDB" id="A0A3S1HZL5"/>
<dbReference type="InterPro" id="IPR005373">
    <property type="entry name" value="PHAF1"/>
</dbReference>
<name>A0A3S1HZL5_ELYCH</name>
<evidence type="ECO:0000313" key="3">
    <source>
        <dbReference type="Proteomes" id="UP000271974"/>
    </source>
</evidence>
<dbReference type="EMBL" id="RQTK01000059">
    <property type="protein sequence ID" value="RUS89321.1"/>
    <property type="molecule type" value="Genomic_DNA"/>
</dbReference>
<dbReference type="PANTHER" id="PTHR13465:SF2">
    <property type="entry name" value="PHAGOSOME ASSEMBLY FACTOR 1"/>
    <property type="match status" value="1"/>
</dbReference>
<feature type="non-terminal residue" evidence="2">
    <location>
        <position position="122"/>
    </location>
</feature>
<accession>A0A3S1HZL5</accession>
<protein>
    <submittedName>
        <fullName evidence="2">Uncharacterized protein</fullName>
    </submittedName>
</protein>
<gene>
    <name evidence="2" type="ORF">EGW08_002928</name>
</gene>
<dbReference type="Pfam" id="PF03676">
    <property type="entry name" value="PHAF1"/>
    <property type="match status" value="1"/>
</dbReference>
<organism evidence="2 3">
    <name type="scientific">Elysia chlorotica</name>
    <name type="common">Eastern emerald elysia</name>
    <name type="synonym">Sea slug</name>
    <dbReference type="NCBI Taxonomy" id="188477"/>
    <lineage>
        <taxon>Eukaryota</taxon>
        <taxon>Metazoa</taxon>
        <taxon>Spiralia</taxon>
        <taxon>Lophotrochozoa</taxon>
        <taxon>Mollusca</taxon>
        <taxon>Gastropoda</taxon>
        <taxon>Heterobranchia</taxon>
        <taxon>Euthyneura</taxon>
        <taxon>Panpulmonata</taxon>
        <taxon>Sacoglossa</taxon>
        <taxon>Placobranchoidea</taxon>
        <taxon>Plakobranchidae</taxon>
        <taxon>Elysia</taxon>
    </lineage>
</organism>
<evidence type="ECO:0000313" key="2">
    <source>
        <dbReference type="EMBL" id="RUS89321.1"/>
    </source>
</evidence>
<reference evidence="2 3" key="1">
    <citation type="submission" date="2019-01" db="EMBL/GenBank/DDBJ databases">
        <title>A draft genome assembly of the solar-powered sea slug Elysia chlorotica.</title>
        <authorList>
            <person name="Cai H."/>
            <person name="Li Q."/>
            <person name="Fang X."/>
            <person name="Li J."/>
            <person name="Curtis N.E."/>
            <person name="Altenburger A."/>
            <person name="Shibata T."/>
            <person name="Feng M."/>
            <person name="Maeda T."/>
            <person name="Schwartz J.A."/>
            <person name="Shigenobu S."/>
            <person name="Lundholm N."/>
            <person name="Nishiyama T."/>
            <person name="Yang H."/>
            <person name="Hasebe M."/>
            <person name="Li S."/>
            <person name="Pierce S.K."/>
            <person name="Wang J."/>
        </authorList>
    </citation>
    <scope>NUCLEOTIDE SEQUENCE [LARGE SCALE GENOMIC DNA]</scope>
    <source>
        <strain evidence="2">EC2010</strain>
        <tissue evidence="2">Whole organism of an adult</tissue>
    </source>
</reference>